<evidence type="ECO:0000259" key="2">
    <source>
        <dbReference type="PROSITE" id="PS50206"/>
    </source>
</evidence>
<protein>
    <submittedName>
        <fullName evidence="3">Rhodanese-like domain-containing protein</fullName>
    </submittedName>
</protein>
<dbReference type="InterPro" id="IPR001763">
    <property type="entry name" value="Rhodanese-like_dom"/>
</dbReference>
<keyword evidence="1" id="KW-1133">Transmembrane helix</keyword>
<accession>A0A317CPJ8</accession>
<dbReference type="Pfam" id="PF00581">
    <property type="entry name" value="Rhodanese"/>
    <property type="match status" value="1"/>
</dbReference>
<evidence type="ECO:0000313" key="4">
    <source>
        <dbReference type="Proteomes" id="UP000245539"/>
    </source>
</evidence>
<dbReference type="Gene3D" id="3.40.250.10">
    <property type="entry name" value="Rhodanese-like domain"/>
    <property type="match status" value="1"/>
</dbReference>
<dbReference type="AlphaFoldDB" id="A0A317CPJ8"/>
<dbReference type="Proteomes" id="UP000245539">
    <property type="component" value="Unassembled WGS sequence"/>
</dbReference>
<keyword evidence="4" id="KW-1185">Reference proteome</keyword>
<name>A0A317CPJ8_9GAMM</name>
<sequence length="141" mass="15588">MQEYIEFARTNPLLVLGFFGVLALIIWTEWGRLNRKYQLAPVNTAVKMMNDDKTVVVDVREDREVADGMIKGAKHIPLSTLATRIGELDKYKSAPILVYCRSGNRSGSACSTLTKAGFENVNNLVGGITAWETASLPIAKR</sequence>
<keyword evidence="1" id="KW-0812">Transmembrane</keyword>
<feature type="transmembrane region" description="Helical" evidence="1">
    <location>
        <begin position="12"/>
        <end position="30"/>
    </location>
</feature>
<dbReference type="CDD" id="cd00158">
    <property type="entry name" value="RHOD"/>
    <property type="match status" value="1"/>
</dbReference>
<dbReference type="SUPFAM" id="SSF52821">
    <property type="entry name" value="Rhodanese/Cell cycle control phosphatase"/>
    <property type="match status" value="1"/>
</dbReference>
<dbReference type="RefSeq" id="WP_109836402.1">
    <property type="nucleotide sequence ID" value="NZ_QGKM01000006.1"/>
</dbReference>
<reference evidence="3 4" key="1">
    <citation type="submission" date="2018-05" db="EMBL/GenBank/DDBJ databases">
        <title>Leucothrix arctica sp. nov., isolated from Arctic seawater.</title>
        <authorList>
            <person name="Choi A."/>
            <person name="Baek K."/>
        </authorList>
    </citation>
    <scope>NUCLEOTIDE SEQUENCE [LARGE SCALE GENOMIC DNA]</scope>
    <source>
        <strain evidence="3 4">JCM 18388</strain>
    </source>
</reference>
<keyword evidence="1" id="KW-0472">Membrane</keyword>
<dbReference type="PROSITE" id="PS50206">
    <property type="entry name" value="RHODANESE_3"/>
    <property type="match status" value="1"/>
</dbReference>
<evidence type="ECO:0000313" key="3">
    <source>
        <dbReference type="EMBL" id="PWR00002.1"/>
    </source>
</evidence>
<gene>
    <name evidence="3" type="ORF">DKW60_04140</name>
</gene>
<proteinExistence type="predicted"/>
<dbReference type="OrthoDB" id="9808735at2"/>
<dbReference type="SMART" id="SM00450">
    <property type="entry name" value="RHOD"/>
    <property type="match status" value="1"/>
</dbReference>
<evidence type="ECO:0000256" key="1">
    <source>
        <dbReference type="SAM" id="Phobius"/>
    </source>
</evidence>
<organism evidence="3 4">
    <name type="scientific">Leucothrix pacifica</name>
    <dbReference type="NCBI Taxonomy" id="1247513"/>
    <lineage>
        <taxon>Bacteria</taxon>
        <taxon>Pseudomonadati</taxon>
        <taxon>Pseudomonadota</taxon>
        <taxon>Gammaproteobacteria</taxon>
        <taxon>Thiotrichales</taxon>
        <taxon>Thiotrichaceae</taxon>
        <taxon>Leucothrix</taxon>
    </lineage>
</organism>
<dbReference type="PANTHER" id="PTHR43031:SF18">
    <property type="entry name" value="RHODANESE-RELATED SULFURTRANSFERASES"/>
    <property type="match status" value="1"/>
</dbReference>
<dbReference type="InterPro" id="IPR050229">
    <property type="entry name" value="GlpE_sulfurtransferase"/>
</dbReference>
<feature type="domain" description="Rhodanese" evidence="2">
    <location>
        <begin position="50"/>
        <end position="140"/>
    </location>
</feature>
<dbReference type="EMBL" id="QGKM01000006">
    <property type="protein sequence ID" value="PWR00002.1"/>
    <property type="molecule type" value="Genomic_DNA"/>
</dbReference>
<dbReference type="InterPro" id="IPR036873">
    <property type="entry name" value="Rhodanese-like_dom_sf"/>
</dbReference>
<comment type="caution">
    <text evidence="3">The sequence shown here is derived from an EMBL/GenBank/DDBJ whole genome shotgun (WGS) entry which is preliminary data.</text>
</comment>
<dbReference type="PANTHER" id="PTHR43031">
    <property type="entry name" value="FAD-DEPENDENT OXIDOREDUCTASE"/>
    <property type="match status" value="1"/>
</dbReference>